<dbReference type="Pfam" id="PF14226">
    <property type="entry name" value="DIOX_N"/>
    <property type="match status" value="1"/>
</dbReference>
<dbReference type="SUPFAM" id="SSF51197">
    <property type="entry name" value="Clavaminate synthase-like"/>
    <property type="match status" value="1"/>
</dbReference>
<dbReference type="InterPro" id="IPR050231">
    <property type="entry name" value="Iron_ascorbate_oxido_reductase"/>
</dbReference>
<dbReference type="EC" id="1.14.11.15" evidence="9"/>
<evidence type="ECO:0000256" key="3">
    <source>
        <dbReference type="ARBA" id="ARBA00022723"/>
    </source>
</evidence>
<dbReference type="GO" id="GO:0046872">
    <property type="term" value="F:metal ion binding"/>
    <property type="evidence" value="ECO:0007669"/>
    <property type="project" value="UniProtKB-KW"/>
</dbReference>
<dbReference type="PANTHER" id="PTHR47990">
    <property type="entry name" value="2-OXOGLUTARATE (2OG) AND FE(II)-DEPENDENT OXYGENASE SUPERFAMILY PROTEIN-RELATED"/>
    <property type="match status" value="1"/>
</dbReference>
<evidence type="ECO:0000313" key="12">
    <source>
        <dbReference type="EMBL" id="KAK4797631.1"/>
    </source>
</evidence>
<sequence>MSSVQSDAFQGSPVQPRHPMHVDLLSVKELPESYVWPPHELEGNPSSGNIDGESVPVIDLDDPNALKLIGHACRTWGVFQITNHRIPQKLIDEVECASRNLFSLPSQQKLAVSRSPDGASGYGVVPISRYFSKQMWSEGFTIAGSPMEHACRLWPHDPHTFCDAVEEYKKEMRGLAVRLLWLLLGSLGVVEEDINWVAGKNNKGGLGECPNEVDVSDAIQLNYYPACPDPERTMGLAPHTDSTVLTIVHQGDVSGLQVLREGDCWRTVPPLAGALVVNVGDLFHILSNGLYRSTTHRVVVNKTSHRLSVNYFYGPPNSVEISPLKKLTSPARPPKYRPVTSNEYRAIKVHHPSKALSRVQICEPNEVP</sequence>
<proteinExistence type="inferred from homology"/>
<keyword evidence="3 10" id="KW-0479">Metal-binding</keyword>
<dbReference type="PRINTS" id="PR00682">
    <property type="entry name" value="IPNSYNTHASE"/>
</dbReference>
<evidence type="ECO:0000256" key="2">
    <source>
        <dbReference type="ARBA" id="ARBA00004972"/>
    </source>
</evidence>
<keyword evidence="6 10" id="KW-0408">Iron</keyword>
<comment type="cofactor">
    <cofactor evidence="1">
        <name>L-ascorbate</name>
        <dbReference type="ChEBI" id="CHEBI:38290"/>
    </cofactor>
</comment>
<evidence type="ECO:0000256" key="4">
    <source>
        <dbReference type="ARBA" id="ARBA00022964"/>
    </source>
</evidence>
<feature type="domain" description="Fe2OG dioxygenase" evidence="11">
    <location>
        <begin position="215"/>
        <end position="315"/>
    </location>
</feature>
<accession>A0AAN7MM76</accession>
<keyword evidence="13" id="KW-1185">Reference proteome</keyword>
<evidence type="ECO:0000259" key="11">
    <source>
        <dbReference type="PROSITE" id="PS51471"/>
    </source>
</evidence>
<keyword evidence="4" id="KW-0223">Dioxygenase</keyword>
<evidence type="ECO:0000256" key="6">
    <source>
        <dbReference type="ARBA" id="ARBA00023004"/>
    </source>
</evidence>
<dbReference type="GO" id="GO:0009686">
    <property type="term" value="P:gibberellin biosynthetic process"/>
    <property type="evidence" value="ECO:0007669"/>
    <property type="project" value="UniProtKB-ARBA"/>
</dbReference>
<evidence type="ECO:0000256" key="9">
    <source>
        <dbReference type="ARBA" id="ARBA00066695"/>
    </source>
</evidence>
<dbReference type="InterPro" id="IPR005123">
    <property type="entry name" value="Oxoglu/Fe-dep_dioxygenase_dom"/>
</dbReference>
<dbReference type="Proteomes" id="UP001346149">
    <property type="component" value="Unassembled WGS sequence"/>
</dbReference>
<evidence type="ECO:0000256" key="10">
    <source>
        <dbReference type="RuleBase" id="RU003682"/>
    </source>
</evidence>
<reference evidence="12 13" key="1">
    <citation type="journal article" date="2023" name="Hortic Res">
        <title>Pangenome of water caltrop reveals structural variations and asymmetric subgenome divergence after allopolyploidization.</title>
        <authorList>
            <person name="Zhang X."/>
            <person name="Chen Y."/>
            <person name="Wang L."/>
            <person name="Yuan Y."/>
            <person name="Fang M."/>
            <person name="Shi L."/>
            <person name="Lu R."/>
            <person name="Comes H.P."/>
            <person name="Ma Y."/>
            <person name="Chen Y."/>
            <person name="Huang G."/>
            <person name="Zhou Y."/>
            <person name="Zheng Z."/>
            <person name="Qiu Y."/>
        </authorList>
    </citation>
    <scope>NUCLEOTIDE SEQUENCE [LARGE SCALE GENOMIC DNA]</scope>
    <source>
        <strain evidence="12">F231</strain>
    </source>
</reference>
<evidence type="ECO:0000256" key="7">
    <source>
        <dbReference type="ARBA" id="ARBA00037909"/>
    </source>
</evidence>
<gene>
    <name evidence="12" type="ORF">SAY86_029957</name>
</gene>
<keyword evidence="5 10" id="KW-0560">Oxidoreductase</keyword>
<dbReference type="InterPro" id="IPR026992">
    <property type="entry name" value="DIOX_N"/>
</dbReference>
<protein>
    <recommendedName>
        <fullName evidence="9">gibberellin 3beta-dioxygenase</fullName>
        <ecNumber evidence="9">1.14.11.15</ecNumber>
    </recommendedName>
</protein>
<name>A0AAN7MM76_TRANT</name>
<evidence type="ECO:0000256" key="1">
    <source>
        <dbReference type="ARBA" id="ARBA00001961"/>
    </source>
</evidence>
<organism evidence="12 13">
    <name type="scientific">Trapa natans</name>
    <name type="common">Water chestnut</name>
    <dbReference type="NCBI Taxonomy" id="22666"/>
    <lineage>
        <taxon>Eukaryota</taxon>
        <taxon>Viridiplantae</taxon>
        <taxon>Streptophyta</taxon>
        <taxon>Embryophyta</taxon>
        <taxon>Tracheophyta</taxon>
        <taxon>Spermatophyta</taxon>
        <taxon>Magnoliopsida</taxon>
        <taxon>eudicotyledons</taxon>
        <taxon>Gunneridae</taxon>
        <taxon>Pentapetalae</taxon>
        <taxon>rosids</taxon>
        <taxon>malvids</taxon>
        <taxon>Myrtales</taxon>
        <taxon>Lythraceae</taxon>
        <taxon>Trapa</taxon>
    </lineage>
</organism>
<comment type="similarity">
    <text evidence="8">Belongs to the iron/ascorbate-dependent oxidoreductase family. GA3OX subfamily.</text>
</comment>
<evidence type="ECO:0000313" key="13">
    <source>
        <dbReference type="Proteomes" id="UP001346149"/>
    </source>
</evidence>
<dbReference type="Pfam" id="PF03171">
    <property type="entry name" value="2OG-FeII_Oxy"/>
    <property type="match status" value="1"/>
</dbReference>
<comment type="pathway">
    <text evidence="2">Hormone biosynthesis.</text>
</comment>
<dbReference type="FunFam" id="2.60.120.330:FF:000013">
    <property type="entry name" value="Gibberellin 3-beta-dioxygenase 1"/>
    <property type="match status" value="1"/>
</dbReference>
<evidence type="ECO:0000256" key="8">
    <source>
        <dbReference type="ARBA" id="ARBA00061560"/>
    </source>
</evidence>
<dbReference type="GO" id="GO:0016707">
    <property type="term" value="F:gibberellin 3-beta-dioxygenase activity"/>
    <property type="evidence" value="ECO:0007669"/>
    <property type="project" value="UniProtKB-EC"/>
</dbReference>
<comment type="caution">
    <text evidence="12">The sequence shown here is derived from an EMBL/GenBank/DDBJ whole genome shotgun (WGS) entry which is preliminary data.</text>
</comment>
<dbReference type="EMBL" id="JAXQNO010000005">
    <property type="protein sequence ID" value="KAK4797631.1"/>
    <property type="molecule type" value="Genomic_DNA"/>
</dbReference>
<dbReference type="Gene3D" id="2.60.120.330">
    <property type="entry name" value="B-lactam Antibiotic, Isopenicillin N Synthase, Chain"/>
    <property type="match status" value="1"/>
</dbReference>
<comment type="pathway">
    <text evidence="7">Plant hormone biosynthesis; gibberellin biosynthesis.</text>
</comment>
<dbReference type="InterPro" id="IPR027443">
    <property type="entry name" value="IPNS-like_sf"/>
</dbReference>
<dbReference type="PROSITE" id="PS51471">
    <property type="entry name" value="FE2OG_OXY"/>
    <property type="match status" value="1"/>
</dbReference>
<evidence type="ECO:0000256" key="5">
    <source>
        <dbReference type="ARBA" id="ARBA00023002"/>
    </source>
</evidence>
<dbReference type="AlphaFoldDB" id="A0AAN7MM76"/>
<dbReference type="InterPro" id="IPR044861">
    <property type="entry name" value="IPNS-like_FE2OG_OXY"/>
</dbReference>